<name>A0A2J6QHW5_9HELO</name>
<protein>
    <submittedName>
        <fullName evidence="1">Uncharacterized protein</fullName>
    </submittedName>
</protein>
<dbReference type="EMBL" id="KZ613469">
    <property type="protein sequence ID" value="PMD25850.1"/>
    <property type="molecule type" value="Genomic_DNA"/>
</dbReference>
<organism evidence="1 2">
    <name type="scientific">Hyaloscypha hepaticicola</name>
    <dbReference type="NCBI Taxonomy" id="2082293"/>
    <lineage>
        <taxon>Eukaryota</taxon>
        <taxon>Fungi</taxon>
        <taxon>Dikarya</taxon>
        <taxon>Ascomycota</taxon>
        <taxon>Pezizomycotina</taxon>
        <taxon>Leotiomycetes</taxon>
        <taxon>Helotiales</taxon>
        <taxon>Hyaloscyphaceae</taxon>
        <taxon>Hyaloscypha</taxon>
    </lineage>
</organism>
<reference evidence="1 2" key="1">
    <citation type="submission" date="2016-05" db="EMBL/GenBank/DDBJ databases">
        <title>A degradative enzymes factory behind the ericoid mycorrhizal symbiosis.</title>
        <authorList>
            <consortium name="DOE Joint Genome Institute"/>
            <person name="Martino E."/>
            <person name="Morin E."/>
            <person name="Grelet G."/>
            <person name="Kuo A."/>
            <person name="Kohler A."/>
            <person name="Daghino S."/>
            <person name="Barry K."/>
            <person name="Choi C."/>
            <person name="Cichocki N."/>
            <person name="Clum A."/>
            <person name="Copeland A."/>
            <person name="Hainaut M."/>
            <person name="Haridas S."/>
            <person name="Labutti K."/>
            <person name="Lindquist E."/>
            <person name="Lipzen A."/>
            <person name="Khouja H.-R."/>
            <person name="Murat C."/>
            <person name="Ohm R."/>
            <person name="Olson A."/>
            <person name="Spatafora J."/>
            <person name="Veneault-Fourrey C."/>
            <person name="Henrissat B."/>
            <person name="Grigoriev I."/>
            <person name="Martin F."/>
            <person name="Perotto S."/>
        </authorList>
    </citation>
    <scope>NUCLEOTIDE SEQUENCE [LARGE SCALE GENOMIC DNA]</scope>
    <source>
        <strain evidence="1 2">UAMH 7357</strain>
    </source>
</reference>
<gene>
    <name evidence="1" type="ORF">NA56DRAFT_642113</name>
</gene>
<keyword evidence="2" id="KW-1185">Reference proteome</keyword>
<proteinExistence type="predicted"/>
<dbReference type="Proteomes" id="UP000235672">
    <property type="component" value="Unassembled WGS sequence"/>
</dbReference>
<accession>A0A2J6QHW5</accession>
<sequence length="190" mass="22447">MRQGTRVLWLNNHDSNSNHDVKDFIVLDPKKFKEEEEAPQHNKLFYFGNPYVWSSDWKHHVVKQEYAFRHPKEGGIVAKGLEAAGWEPIRRRWGWDETFGYERSVSIIQVEQGDGATRKRILFKWTKVGQEVGGWRDTTDRRHSERESILKRRRDGIEILENLKEKMSTRVRLRGGQGMDIDSDTYDSDM</sequence>
<evidence type="ECO:0000313" key="1">
    <source>
        <dbReference type="EMBL" id="PMD25850.1"/>
    </source>
</evidence>
<dbReference type="AlphaFoldDB" id="A0A2J6QHW5"/>
<evidence type="ECO:0000313" key="2">
    <source>
        <dbReference type="Proteomes" id="UP000235672"/>
    </source>
</evidence>